<keyword evidence="3" id="KW-1185">Reference proteome</keyword>
<comment type="caution">
    <text evidence="2">The sequence shown here is derived from an EMBL/GenBank/DDBJ whole genome shotgun (WGS) entry which is preliminary data.</text>
</comment>
<sequence length="162" mass="18540">MFCCCDFFTSFFRSNKEEKSEKFKKGSQANDNYGYPAHRSKKTPNVYSKSRAETYKVYEGHFNPRTDFFDDSFNSETSREKSKNKEIFTVYPGSFVYRLSPGALEALASHLNQTSHTEVYNSVAARSTIVQDNSSEVSYSQRPKSDISSLPFQVVFNQCASF</sequence>
<name>A0A813RJ28_9BILA</name>
<dbReference type="AlphaFoldDB" id="A0A813RJ28"/>
<protein>
    <submittedName>
        <fullName evidence="2">Uncharacterized protein</fullName>
    </submittedName>
</protein>
<evidence type="ECO:0000313" key="2">
    <source>
        <dbReference type="EMBL" id="CAF0781047.1"/>
    </source>
</evidence>
<evidence type="ECO:0000313" key="3">
    <source>
        <dbReference type="Proteomes" id="UP000663879"/>
    </source>
</evidence>
<reference evidence="2" key="1">
    <citation type="submission" date="2021-02" db="EMBL/GenBank/DDBJ databases">
        <authorList>
            <person name="Nowell W R."/>
        </authorList>
    </citation>
    <scope>NUCLEOTIDE SEQUENCE</scope>
    <source>
        <strain evidence="2">Ploen Becks lab</strain>
    </source>
</reference>
<dbReference type="OrthoDB" id="10458865at2759"/>
<evidence type="ECO:0000256" key="1">
    <source>
        <dbReference type="SAM" id="MobiDB-lite"/>
    </source>
</evidence>
<organism evidence="2 3">
    <name type="scientific">Brachionus calyciflorus</name>
    <dbReference type="NCBI Taxonomy" id="104777"/>
    <lineage>
        <taxon>Eukaryota</taxon>
        <taxon>Metazoa</taxon>
        <taxon>Spiralia</taxon>
        <taxon>Gnathifera</taxon>
        <taxon>Rotifera</taxon>
        <taxon>Eurotatoria</taxon>
        <taxon>Monogononta</taxon>
        <taxon>Pseudotrocha</taxon>
        <taxon>Ploima</taxon>
        <taxon>Brachionidae</taxon>
        <taxon>Brachionus</taxon>
    </lineage>
</organism>
<dbReference type="EMBL" id="CAJNOC010000596">
    <property type="protein sequence ID" value="CAF0781047.1"/>
    <property type="molecule type" value="Genomic_DNA"/>
</dbReference>
<proteinExistence type="predicted"/>
<accession>A0A813RJ28</accession>
<dbReference type="Proteomes" id="UP000663879">
    <property type="component" value="Unassembled WGS sequence"/>
</dbReference>
<feature type="region of interest" description="Disordered" evidence="1">
    <location>
        <begin position="23"/>
        <end position="47"/>
    </location>
</feature>
<gene>
    <name evidence="2" type="ORF">OXX778_LOCUS5463</name>
</gene>